<dbReference type="Gene3D" id="2.160.20.10">
    <property type="entry name" value="Single-stranded right-handed beta-helix, Pectin lyase-like"/>
    <property type="match status" value="1"/>
</dbReference>
<dbReference type="OrthoDB" id="1111178at2"/>
<accession>A0A1T5HT25</accession>
<dbReference type="AlphaFoldDB" id="A0A1T5HT25"/>
<dbReference type="Proteomes" id="UP000191055">
    <property type="component" value="Unassembled WGS sequence"/>
</dbReference>
<proteinExistence type="predicted"/>
<reference evidence="1 2" key="1">
    <citation type="submission" date="2017-02" db="EMBL/GenBank/DDBJ databases">
        <authorList>
            <person name="Peterson S.W."/>
        </authorList>
    </citation>
    <scope>NUCLEOTIDE SEQUENCE [LARGE SCALE GENOMIC DNA]</scope>
    <source>
        <strain evidence="1 2">DSM 24412</strain>
    </source>
</reference>
<dbReference type="EMBL" id="FUYV01000022">
    <property type="protein sequence ID" value="SKC23848.1"/>
    <property type="molecule type" value="Genomic_DNA"/>
</dbReference>
<evidence type="ECO:0000313" key="1">
    <source>
        <dbReference type="EMBL" id="SKC23848.1"/>
    </source>
</evidence>
<organism evidence="1 2">
    <name type="scientific">Alkalitalea saponilacus</name>
    <dbReference type="NCBI Taxonomy" id="889453"/>
    <lineage>
        <taxon>Bacteria</taxon>
        <taxon>Pseudomonadati</taxon>
        <taxon>Bacteroidota</taxon>
        <taxon>Bacteroidia</taxon>
        <taxon>Marinilabiliales</taxon>
        <taxon>Marinilabiliaceae</taxon>
        <taxon>Alkalitalea</taxon>
    </lineage>
</organism>
<evidence type="ECO:0008006" key="3">
    <source>
        <dbReference type="Google" id="ProtNLM"/>
    </source>
</evidence>
<dbReference type="InterPro" id="IPR011050">
    <property type="entry name" value="Pectin_lyase_fold/virulence"/>
</dbReference>
<evidence type="ECO:0000313" key="2">
    <source>
        <dbReference type="Proteomes" id="UP000191055"/>
    </source>
</evidence>
<dbReference type="KEGG" id="asx:CDL62_04935"/>
<dbReference type="SUPFAM" id="SSF51126">
    <property type="entry name" value="Pectin lyase-like"/>
    <property type="match status" value="1"/>
</dbReference>
<dbReference type="InterPro" id="IPR012334">
    <property type="entry name" value="Pectin_lyas_fold"/>
</dbReference>
<dbReference type="RefSeq" id="WP_079558801.1">
    <property type="nucleotide sequence ID" value="NZ_CP021904.1"/>
</dbReference>
<gene>
    <name evidence="1" type="ORF">SAMN03080601_03133</name>
</gene>
<keyword evidence="2" id="KW-1185">Reference proteome</keyword>
<dbReference type="STRING" id="889453.SAMN03080601_03133"/>
<sequence>MIKKILLFSFVAAIFALTTQCEKEYVKTNSSLFFNVDTLMLDTVVSQIGSAVHVKVRLFNHSRDNTEDVLIRLADGDDSPFLINVNGIPGSESVHNIRGKDSLFVFVQLKSGLLPNSDNWVEVVSDKIIVESGEHSQNVVLKCPVIHAIEKQGEMNDAVWVQDSYIFVSNDVTIPSGHTLEIESGVKIFFNNGARFIVNGGLKVLGSCDKRVFFRSYRYDNLTRTIKYEQVPKQWGGIYIKESTQPVVFKNAVIMGANTGLHIGEPGGEDVSVDLLNTIMRYNGDVNILAFNTDLQMYNCLLSNSEQQIIMYGGRMNMIHSTVANYYEWRDSYYKSAIELNDADPLGHSYVFDKSDITNSIIYGIQQNEIVVPEDALLDYFQFNQVILKSTADIEGILTQSPNFVSLIHYEYDFHLQENSPGIDFGIVIEDDRQYFDLDCKPRGSRIDVGVYQF</sequence>
<name>A0A1T5HT25_9BACT</name>
<protein>
    <recommendedName>
        <fullName evidence="3">Right handed beta helix region</fullName>
    </recommendedName>
</protein>